<accession>D2S1Z0</accession>
<evidence type="ECO:0000313" key="1">
    <source>
        <dbReference type="EMBL" id="ADB63387.1"/>
    </source>
</evidence>
<protein>
    <submittedName>
        <fullName evidence="1">Uncharacterized protein</fullName>
    </submittedName>
</protein>
<geneLocation type="plasmid" evidence="1 2">
    <name>pHTUR02</name>
</geneLocation>
<dbReference type="AlphaFoldDB" id="D2S1Z0"/>
<gene>
    <name evidence="1" type="ordered locus">Htur_4599</name>
</gene>
<dbReference type="Proteomes" id="UP000001903">
    <property type="component" value="Plasmid pHTUR02"/>
</dbReference>
<keyword evidence="2" id="KW-1185">Reference proteome</keyword>
<dbReference type="EMBL" id="CP001862">
    <property type="protein sequence ID" value="ADB63387.1"/>
    <property type="molecule type" value="Genomic_DNA"/>
</dbReference>
<organism evidence="1 2">
    <name type="scientific">Haloterrigena turkmenica (strain ATCC 51198 / DSM 5511 / JCM 9101 / NCIMB 13204 / VKM B-1734 / 4k)</name>
    <name type="common">Halococcus turkmenicus</name>
    <dbReference type="NCBI Taxonomy" id="543526"/>
    <lineage>
        <taxon>Archaea</taxon>
        <taxon>Methanobacteriati</taxon>
        <taxon>Methanobacteriota</taxon>
        <taxon>Stenosarchaea group</taxon>
        <taxon>Halobacteria</taxon>
        <taxon>Halobacteriales</taxon>
        <taxon>Natrialbaceae</taxon>
        <taxon>Haloterrigena</taxon>
    </lineage>
</organism>
<dbReference type="KEGG" id="htu:Htur_4599"/>
<keyword evidence="1" id="KW-0614">Plasmid</keyword>
<reference evidence="1 2" key="1">
    <citation type="journal article" date="2010" name="Stand. Genomic Sci.">
        <title>Complete genome sequence of Haloterrigena turkmenica type strain (4k).</title>
        <authorList>
            <person name="Saunders E."/>
            <person name="Tindall B.J."/>
            <person name="Fahnrich R."/>
            <person name="Lapidus A."/>
            <person name="Copeland A."/>
            <person name="Del Rio T.G."/>
            <person name="Lucas S."/>
            <person name="Chen F."/>
            <person name="Tice H."/>
            <person name="Cheng J.F."/>
            <person name="Han C."/>
            <person name="Detter J.C."/>
            <person name="Bruce D."/>
            <person name="Goodwin L."/>
            <person name="Chain P."/>
            <person name="Pitluck S."/>
            <person name="Pati A."/>
            <person name="Ivanova N."/>
            <person name="Mavromatis K."/>
            <person name="Chen A."/>
            <person name="Palaniappan K."/>
            <person name="Land M."/>
            <person name="Hauser L."/>
            <person name="Chang Y.J."/>
            <person name="Jeffries C.D."/>
            <person name="Brettin T."/>
            <person name="Rohde M."/>
            <person name="Goker M."/>
            <person name="Bristow J."/>
            <person name="Eisen J.A."/>
            <person name="Markowitz V."/>
            <person name="Hugenholtz P."/>
            <person name="Klenk H.P."/>
            <person name="Kyrpides N.C."/>
        </authorList>
    </citation>
    <scope>NUCLEOTIDE SEQUENCE [LARGE SCALE GENOMIC DNA]</scope>
    <source>
        <strain evidence="2">ATCC 51198 / DSM 5511 / JCM 9101 / NCIMB 13204 / VKM B-1734 / 4k</strain>
    </source>
</reference>
<name>D2S1Z0_HALTV</name>
<proteinExistence type="predicted"/>
<evidence type="ECO:0000313" key="2">
    <source>
        <dbReference type="Proteomes" id="UP000001903"/>
    </source>
</evidence>
<dbReference type="HOGENOM" id="CLU_3227744_0_0_2"/>
<sequence>MSTGRQLEQYPPRIHRTTVSLIVCSTDDITKFLEQQALSQTTL</sequence>